<dbReference type="eggNOG" id="COG0204">
    <property type="taxonomic scope" value="Bacteria"/>
</dbReference>
<dbReference type="HOGENOM" id="CLU_045973_0_0_3"/>
<reference evidence="2" key="1">
    <citation type="submission" date="2006-06" db="EMBL/GenBank/DDBJ databases">
        <title>Complete sequence of Trichodesmium erythraeum IMS101.</title>
        <authorList>
            <consortium name="US DOE Joint Genome Institute"/>
            <person name="Copeland A."/>
            <person name="Lucas S."/>
            <person name="Lapidus A."/>
            <person name="Barry K."/>
            <person name="Detter J.C."/>
            <person name="Glavina del Rio T."/>
            <person name="Hammon N."/>
            <person name="Israni S."/>
            <person name="Dalin E."/>
            <person name="Tice H."/>
            <person name="Pitluck S."/>
            <person name="Kiss H."/>
            <person name="Munk A.C."/>
            <person name="Brettin T."/>
            <person name="Bruce D."/>
            <person name="Han C."/>
            <person name="Tapia R."/>
            <person name="Gilna P."/>
            <person name="Schmutz J."/>
            <person name="Larimer F."/>
            <person name="Land M."/>
            <person name="Hauser L."/>
            <person name="Kyrpides N."/>
            <person name="Kim E."/>
            <person name="Richardson P."/>
        </authorList>
    </citation>
    <scope>NUCLEOTIDE SEQUENCE [LARGE SCALE GENOMIC DNA]</scope>
    <source>
        <strain evidence="2">IMS101</strain>
    </source>
</reference>
<feature type="domain" description="Phospholipid/glycerol acyltransferase" evidence="1">
    <location>
        <begin position="66"/>
        <end position="210"/>
    </location>
</feature>
<keyword evidence="2" id="KW-0808">Transferase</keyword>
<proteinExistence type="predicted"/>
<protein>
    <submittedName>
        <fullName evidence="2">Phospholipid/glycerol acyltransferase</fullName>
    </submittedName>
</protein>
<dbReference type="AlphaFoldDB" id="Q10YB7"/>
<organism evidence="2">
    <name type="scientific">Trichodesmium erythraeum (strain IMS101)</name>
    <dbReference type="NCBI Taxonomy" id="203124"/>
    <lineage>
        <taxon>Bacteria</taxon>
        <taxon>Bacillati</taxon>
        <taxon>Cyanobacteriota</taxon>
        <taxon>Cyanophyceae</taxon>
        <taxon>Oscillatoriophycideae</taxon>
        <taxon>Oscillatoriales</taxon>
        <taxon>Microcoleaceae</taxon>
        <taxon>Trichodesmium</taxon>
    </lineage>
</organism>
<evidence type="ECO:0000313" key="2">
    <source>
        <dbReference type="EMBL" id="ABG52757.1"/>
    </source>
</evidence>
<name>Q10YB7_TRIEI</name>
<sequence>MPHPIIQAQPPLELIPPNFKPLVQKVTKFILPWWLKFQTSIVDIQVDNLKTLAQLYQSFHQGKTRFLMAFRHPSTEDQLCIGYMIWYLLPKEAKQRGIILPSLLHYHFIFDRGIPLWAGYFVGKWYSYLGGSSIHRGKLDRQGLKSARELFANGRLPIMAAPEGATNGHNEIVSSLEPGIAQMGFWCVEDISKGGRSEEVFILPVGIQYKYLDEPWENLEKLLTTLEKDSGLSPGMENLSDQEKLAPSKLYQRLLRLAGHLLGKMEDFYKRSYHRELPQLTQESFSQEPLADDQMNEMIKTRLNTLLNVALEVAEEYFNIHSKGNLIDRCRRLEQAIWNCIYREDIESLGTLCAVDRGLADRLAQEASLHMWHLRLVESCVAISGEYIKEKPTVDRFADTILLIWDMINRIKGRDTLKRPRLGKQRVEMTVGKPISVSQRWPAYQTQRRRAISDLTQDLQNALEGMIKS</sequence>
<dbReference type="SUPFAM" id="SSF69593">
    <property type="entry name" value="Glycerol-3-phosphate (1)-acyltransferase"/>
    <property type="match status" value="1"/>
</dbReference>
<keyword evidence="2" id="KW-0012">Acyltransferase</keyword>
<dbReference type="GO" id="GO:0016746">
    <property type="term" value="F:acyltransferase activity"/>
    <property type="evidence" value="ECO:0007669"/>
    <property type="project" value="UniProtKB-KW"/>
</dbReference>
<gene>
    <name evidence="2" type="ordered locus">Tery_3697</name>
</gene>
<dbReference type="STRING" id="203124.Tery_3697"/>
<dbReference type="KEGG" id="ter:Tery_3697"/>
<evidence type="ECO:0000259" key="1">
    <source>
        <dbReference type="SMART" id="SM00563"/>
    </source>
</evidence>
<dbReference type="SMART" id="SM00563">
    <property type="entry name" value="PlsC"/>
    <property type="match status" value="1"/>
</dbReference>
<dbReference type="InterPro" id="IPR002123">
    <property type="entry name" value="Plipid/glycerol_acylTrfase"/>
</dbReference>
<dbReference type="OrthoDB" id="524611at2"/>
<accession>Q10YB7</accession>
<dbReference type="EMBL" id="CP000393">
    <property type="protein sequence ID" value="ABG52757.1"/>
    <property type="molecule type" value="Genomic_DNA"/>
</dbReference>
<dbReference type="RefSeq" id="WP_011613089.1">
    <property type="nucleotide sequence ID" value="NC_008312.1"/>
</dbReference>